<dbReference type="VEuPathDB" id="FungiDB:PNEJI1_002917"/>
<gene>
    <name evidence="1" type="ORF">PNEJI1_002917</name>
</gene>
<dbReference type="AlphaFoldDB" id="L0P8H2"/>
<evidence type="ECO:0000313" key="1">
    <source>
        <dbReference type="EMBL" id="CCJ28701.1"/>
    </source>
</evidence>
<proteinExistence type="predicted"/>
<dbReference type="Proteomes" id="UP000010422">
    <property type="component" value="Unassembled WGS sequence"/>
</dbReference>
<dbReference type="EMBL" id="CAKM01000111">
    <property type="protein sequence ID" value="CCJ28701.1"/>
    <property type="molecule type" value="Genomic_DNA"/>
</dbReference>
<comment type="caution">
    <text evidence="1">The sequence shown here is derived from an EMBL/GenBank/DDBJ whole genome shotgun (WGS) entry which is preliminary data.</text>
</comment>
<name>L0P8H2_PNEJI</name>
<protein>
    <submittedName>
        <fullName evidence="1">Uncharacterized protein</fullName>
    </submittedName>
</protein>
<evidence type="ECO:0000313" key="2">
    <source>
        <dbReference type="Proteomes" id="UP000010422"/>
    </source>
</evidence>
<reference evidence="1 2" key="1">
    <citation type="journal article" date="2012" name="MBio">
        <title>De novo assembly of the Pneumocystis jirovecii genome from a single bronchoalveolar lavage fluid specimen from a patient.</title>
        <authorList>
            <person name="Cisse O.H."/>
            <person name="Pagni M."/>
            <person name="Hauser P.M."/>
        </authorList>
    </citation>
    <scope>NUCLEOTIDE SEQUENCE [LARGE SCALE GENOMIC DNA]</scope>
    <source>
        <strain evidence="1 2">SE8</strain>
    </source>
</reference>
<sequence length="91" mass="9735">MQLADSTTCAGSCPKAIKRAATILAACALNPPILPAIELPTKFFEIFNSTRSSTLDLRTDLTMSFKITASAITLFPRPSIQFIAAGFLSVQ</sequence>
<dbReference type="InParanoid" id="L0P8H2"/>
<organism evidence="2">
    <name type="scientific">Pneumocystis jirovecii</name>
    <name type="common">Human pneumocystis pneumonia agent</name>
    <dbReference type="NCBI Taxonomy" id="42068"/>
    <lineage>
        <taxon>Eukaryota</taxon>
        <taxon>Fungi</taxon>
        <taxon>Dikarya</taxon>
        <taxon>Ascomycota</taxon>
        <taxon>Taphrinomycotina</taxon>
        <taxon>Pneumocystomycetes</taxon>
        <taxon>Pneumocystaceae</taxon>
        <taxon>Pneumocystis</taxon>
    </lineage>
</organism>
<accession>L0P8H2</accession>